<gene>
    <name evidence="1" type="ORF">IAC85_05565</name>
</gene>
<name>A0A9D0Z2D3_9FIRM</name>
<dbReference type="InterPro" id="IPR014998">
    <property type="entry name" value="DUF1848"/>
</dbReference>
<dbReference type="AlphaFoldDB" id="A0A9D0Z2D3"/>
<evidence type="ECO:0000313" key="2">
    <source>
        <dbReference type="Proteomes" id="UP000886725"/>
    </source>
</evidence>
<dbReference type="Proteomes" id="UP000886725">
    <property type="component" value="Unassembled WGS sequence"/>
</dbReference>
<reference evidence="1" key="2">
    <citation type="journal article" date="2021" name="PeerJ">
        <title>Extensive microbial diversity within the chicken gut microbiome revealed by metagenomics and culture.</title>
        <authorList>
            <person name="Gilroy R."/>
            <person name="Ravi A."/>
            <person name="Getino M."/>
            <person name="Pursley I."/>
            <person name="Horton D.L."/>
            <person name="Alikhan N.F."/>
            <person name="Baker D."/>
            <person name="Gharbi K."/>
            <person name="Hall N."/>
            <person name="Watson M."/>
            <person name="Adriaenssens E.M."/>
            <person name="Foster-Nyarko E."/>
            <person name="Jarju S."/>
            <person name="Secka A."/>
            <person name="Antonio M."/>
            <person name="Oren A."/>
            <person name="Chaudhuri R.R."/>
            <person name="La Ragione R."/>
            <person name="Hildebrand F."/>
            <person name="Pallen M.J."/>
        </authorList>
    </citation>
    <scope>NUCLEOTIDE SEQUENCE</scope>
    <source>
        <strain evidence="1">CHK165-10780</strain>
    </source>
</reference>
<comment type="caution">
    <text evidence="1">The sequence shown here is derived from an EMBL/GenBank/DDBJ whole genome shotgun (WGS) entry which is preliminary data.</text>
</comment>
<organism evidence="1 2">
    <name type="scientific">Candidatus Faecenecus gallistercoris</name>
    <dbReference type="NCBI Taxonomy" id="2840793"/>
    <lineage>
        <taxon>Bacteria</taxon>
        <taxon>Bacillati</taxon>
        <taxon>Bacillota</taxon>
        <taxon>Bacillota incertae sedis</taxon>
        <taxon>Candidatus Faecenecus</taxon>
    </lineage>
</organism>
<reference evidence="1" key="1">
    <citation type="submission" date="2020-10" db="EMBL/GenBank/DDBJ databases">
        <authorList>
            <person name="Gilroy R."/>
        </authorList>
    </citation>
    <scope>NUCLEOTIDE SEQUENCE</scope>
    <source>
        <strain evidence="1">CHK165-10780</strain>
    </source>
</reference>
<accession>A0A9D0Z2D3</accession>
<evidence type="ECO:0000313" key="1">
    <source>
        <dbReference type="EMBL" id="HIQ65188.1"/>
    </source>
</evidence>
<dbReference type="EMBL" id="DVFU01000107">
    <property type="protein sequence ID" value="HIQ65188.1"/>
    <property type="molecule type" value="Genomic_DNA"/>
</dbReference>
<proteinExistence type="predicted"/>
<dbReference type="Pfam" id="PF08902">
    <property type="entry name" value="DUF1848"/>
    <property type="match status" value="1"/>
</dbReference>
<sequence length="292" mass="34209">MILNVSGRCDIVAFYTDWFLKRYREGFVDVRNPFYPKQVSRIYFEDVDLIVFCTKNPKPIVPYLKEIHKPILFQVTLTPYKRDVEPNVIKKEEIIESIKQISNELGREFVFVRYDPIFISKKYSLSYHLKAFERMCSLLDGYVKQIIVSFIDEYKNSKKNWEMLGILPFTESDYETIGKEFSRIAKNHGMTVQTCFEKNNLVKYGFVEGECVSRLQAYQLTGKKFPAWKARGCGCAAMVDIGVYNSCKHFCKYCYANFDEEQVLSNMSHHECDSSLLVGHLENDDVIKVRRK</sequence>
<protein>
    <submittedName>
        <fullName evidence="1">DUF1848 domain-containing protein</fullName>
    </submittedName>
</protein>